<dbReference type="Proteomes" id="UP000029273">
    <property type="component" value="Unassembled WGS sequence"/>
</dbReference>
<protein>
    <recommendedName>
        <fullName evidence="1">Hemerythrin-like domain-containing protein</fullName>
    </recommendedName>
</protein>
<keyword evidence="3" id="KW-1185">Reference proteome</keyword>
<sequence>MEIFCGRLELMPAHLDTHGSDETARRAAAGIVAYFEHAAPLHHADEETDLLPMMCRRACAPKARAAVAAWSVRIDEDHRAQSAAWHGVRAALQALSRGDGVQAPDAGMFVDMTRAHYRFEDETVLPLARTLLTAQDLTALGRAMARRREHDSRDGP</sequence>
<dbReference type="InterPro" id="IPR012312">
    <property type="entry name" value="Hemerythrin-like"/>
</dbReference>
<accession>A0A1A6C2R8</accession>
<gene>
    <name evidence="2" type="ORF">Thpro_023103</name>
</gene>
<dbReference type="AlphaFoldDB" id="A0A1A6C2R8"/>
<dbReference type="EMBL" id="JQSG02000006">
    <property type="protein sequence ID" value="OBS08853.1"/>
    <property type="molecule type" value="Genomic_DNA"/>
</dbReference>
<comment type="caution">
    <text evidence="2">The sequence shown here is derived from an EMBL/GenBank/DDBJ whole genome shotgun (WGS) entry which is preliminary data.</text>
</comment>
<organism evidence="2 3">
    <name type="scientific">Acidihalobacter prosperus</name>
    <dbReference type="NCBI Taxonomy" id="160660"/>
    <lineage>
        <taxon>Bacteria</taxon>
        <taxon>Pseudomonadati</taxon>
        <taxon>Pseudomonadota</taxon>
        <taxon>Gammaproteobacteria</taxon>
        <taxon>Chromatiales</taxon>
        <taxon>Ectothiorhodospiraceae</taxon>
        <taxon>Acidihalobacter</taxon>
    </lineage>
</organism>
<name>A0A1A6C2R8_9GAMM</name>
<dbReference type="OrthoDB" id="9780392at2"/>
<proteinExistence type="predicted"/>
<dbReference type="Gene3D" id="1.20.120.520">
    <property type="entry name" value="nmb1532 protein domain like"/>
    <property type="match status" value="1"/>
</dbReference>
<evidence type="ECO:0000313" key="2">
    <source>
        <dbReference type="EMBL" id="OBS08853.1"/>
    </source>
</evidence>
<feature type="domain" description="Hemerythrin-like" evidence="1">
    <location>
        <begin position="14"/>
        <end position="128"/>
    </location>
</feature>
<evidence type="ECO:0000259" key="1">
    <source>
        <dbReference type="Pfam" id="PF01814"/>
    </source>
</evidence>
<reference evidence="2 3" key="1">
    <citation type="journal article" date="2014" name="Genome Announc.">
        <title>Draft Genome Sequence of the Iron-Oxidizing, Acidophilic, and Halotolerant 'Thiobacillus prosperus' Type Strain DSM 5130.</title>
        <authorList>
            <person name="Ossandon F.J."/>
            <person name="Cardenas J.P."/>
            <person name="Corbett M."/>
            <person name="Quatrini R."/>
            <person name="Holmes D.S."/>
            <person name="Watkin E."/>
        </authorList>
    </citation>
    <scope>NUCLEOTIDE SEQUENCE [LARGE SCALE GENOMIC DNA]</scope>
    <source>
        <strain evidence="2 3">DSM 5130</strain>
    </source>
</reference>
<dbReference type="Pfam" id="PF01814">
    <property type="entry name" value="Hemerythrin"/>
    <property type="match status" value="1"/>
</dbReference>
<evidence type="ECO:0000313" key="3">
    <source>
        <dbReference type="Proteomes" id="UP000029273"/>
    </source>
</evidence>